<dbReference type="InterPro" id="IPR001763">
    <property type="entry name" value="Rhodanese-like_dom"/>
</dbReference>
<evidence type="ECO:0000256" key="6">
    <source>
        <dbReference type="ARBA" id="ARBA00022723"/>
    </source>
</evidence>
<protein>
    <recommendedName>
        <fullName evidence="12">Needs CLA4 to survive protein 3</fullName>
    </recommendedName>
</protein>
<keyword evidence="6 13" id="KW-0479">Metal-binding</keyword>
<feature type="binding site" evidence="13">
    <location>
        <position position="483"/>
    </location>
    <ligand>
        <name>Zn(2+)</name>
        <dbReference type="ChEBI" id="CHEBI:29105"/>
    </ligand>
</feature>
<dbReference type="InterPro" id="IPR028885">
    <property type="entry name" value="MOCS3/Uba4"/>
</dbReference>
<feature type="binding site" evidence="13">
    <location>
        <begin position="299"/>
        <end position="303"/>
    </location>
    <ligand>
        <name>ATP</name>
        <dbReference type="ChEBI" id="CHEBI:30616"/>
    </ligand>
</feature>
<evidence type="ECO:0000256" key="2">
    <source>
        <dbReference type="ARBA" id="ARBA00022490"/>
    </source>
</evidence>
<organism evidence="16 17">
    <name type="scientific">Candida oxycetoniae</name>
    <dbReference type="NCBI Taxonomy" id="497107"/>
    <lineage>
        <taxon>Eukaryota</taxon>
        <taxon>Fungi</taxon>
        <taxon>Dikarya</taxon>
        <taxon>Ascomycota</taxon>
        <taxon>Saccharomycotina</taxon>
        <taxon>Pichiomycetes</taxon>
        <taxon>Debaryomycetaceae</taxon>
        <taxon>Candida/Lodderomyces clade</taxon>
        <taxon>Candida</taxon>
    </lineage>
</organism>
<comment type="cofactor">
    <cofactor evidence="13">
        <name>Zn(2+)</name>
        <dbReference type="ChEBI" id="CHEBI:29105"/>
    </cofactor>
    <text evidence="13">Binds 1 zinc ion per subunit.</text>
</comment>
<feature type="binding site" evidence="13">
    <location>
        <position position="316"/>
    </location>
    <ligand>
        <name>ATP</name>
        <dbReference type="ChEBI" id="CHEBI:30616"/>
    </ligand>
</feature>
<dbReference type="Gene3D" id="3.40.50.720">
    <property type="entry name" value="NAD(P)-binding Rossmann-like Domain"/>
    <property type="match status" value="1"/>
</dbReference>
<keyword evidence="8" id="KW-0833">Ubl conjugation pathway</keyword>
<keyword evidence="11 13" id="KW-0511">Multifunctional enzyme</keyword>
<reference evidence="16" key="1">
    <citation type="journal article" date="2022" name="DNA Res.">
        <title>Genome analysis of five recently described species of the CUG-Ser clade uncovers Candida theae as a new hybrid lineage with pathogenic potential in the Candida parapsilosis species complex.</title>
        <authorList>
            <person name="Mixao V."/>
            <person name="Del Olmo V."/>
            <person name="Hegedusova E."/>
            <person name="Saus E."/>
            <person name="Pryszcz L."/>
            <person name="Cillingova A."/>
            <person name="Nosek J."/>
            <person name="Gabaldon T."/>
        </authorList>
    </citation>
    <scope>NUCLEOTIDE SEQUENCE</scope>
    <source>
        <strain evidence="16">CBS 10844</strain>
    </source>
</reference>
<feature type="binding site" evidence="13">
    <location>
        <position position="402"/>
    </location>
    <ligand>
        <name>Zn(2+)</name>
        <dbReference type="ChEBI" id="CHEBI:29105"/>
    </ligand>
</feature>
<evidence type="ECO:0000256" key="10">
    <source>
        <dbReference type="ARBA" id="ARBA00022840"/>
    </source>
</evidence>
<evidence type="ECO:0000256" key="13">
    <source>
        <dbReference type="HAMAP-Rule" id="MF_03049"/>
    </source>
</evidence>
<dbReference type="GO" id="GO:0005524">
    <property type="term" value="F:ATP binding"/>
    <property type="evidence" value="ECO:0007669"/>
    <property type="project" value="UniProtKB-KW"/>
</dbReference>
<dbReference type="GO" id="GO:0070566">
    <property type="term" value="F:adenylyltransferase activity"/>
    <property type="evidence" value="ECO:0007669"/>
    <property type="project" value="InterPro"/>
</dbReference>
<dbReference type="Pfam" id="PF00899">
    <property type="entry name" value="ThiF"/>
    <property type="match status" value="1"/>
</dbReference>
<dbReference type="Pfam" id="PF00581">
    <property type="entry name" value="Rhodanese"/>
    <property type="match status" value="1"/>
</dbReference>
<feature type="binding site" evidence="13">
    <location>
        <position position="405"/>
    </location>
    <ligand>
        <name>Zn(2+)</name>
        <dbReference type="ChEBI" id="CHEBI:29105"/>
    </ligand>
</feature>
<dbReference type="PROSITE" id="PS50866">
    <property type="entry name" value="GOLD"/>
    <property type="match status" value="1"/>
</dbReference>
<dbReference type="FunFam" id="3.40.50.720:FF:000033">
    <property type="entry name" value="Adenylyltransferase and sulfurtransferase MOCS3"/>
    <property type="match status" value="1"/>
</dbReference>
<dbReference type="CDD" id="cd00757">
    <property type="entry name" value="ThiF_MoeB_HesA_family"/>
    <property type="match status" value="1"/>
</dbReference>
<dbReference type="FunFam" id="3.40.250.10:FF:000014">
    <property type="entry name" value="Adenylyltransferase and sulfurtransferase MOCS3"/>
    <property type="match status" value="1"/>
</dbReference>
<dbReference type="InterPro" id="IPR009038">
    <property type="entry name" value="GOLD_dom"/>
</dbReference>
<dbReference type="SMART" id="SM01190">
    <property type="entry name" value="EMP24_GP25L"/>
    <property type="match status" value="1"/>
</dbReference>
<dbReference type="SMART" id="SM00450">
    <property type="entry name" value="RHOD"/>
    <property type="match status" value="1"/>
</dbReference>
<feature type="active site" description="Glycyl thioester intermediate; for adenylyltransferase activity" evidence="13">
    <location>
        <position position="419"/>
    </location>
</feature>
<evidence type="ECO:0000256" key="9">
    <source>
        <dbReference type="ARBA" id="ARBA00022833"/>
    </source>
</evidence>
<evidence type="ECO:0000259" key="14">
    <source>
        <dbReference type="PROSITE" id="PS50206"/>
    </source>
</evidence>
<evidence type="ECO:0000256" key="11">
    <source>
        <dbReference type="ARBA" id="ARBA00023268"/>
    </source>
</evidence>
<feature type="binding site" evidence="13">
    <location>
        <begin position="360"/>
        <end position="361"/>
    </location>
    <ligand>
        <name>ATP</name>
        <dbReference type="ChEBI" id="CHEBI:30616"/>
    </ligand>
</feature>
<dbReference type="Pfam" id="PF01105">
    <property type="entry name" value="EMP24_GP25L"/>
    <property type="match status" value="1"/>
</dbReference>
<dbReference type="PANTHER" id="PTHR10953:SF102">
    <property type="entry name" value="ADENYLYLTRANSFERASE AND SULFURTRANSFERASE MOCS3"/>
    <property type="match status" value="1"/>
</dbReference>
<feature type="domain" description="Rhodanese" evidence="14">
    <location>
        <begin position="530"/>
        <end position="626"/>
    </location>
</feature>
<dbReference type="GO" id="GO:0032447">
    <property type="term" value="P:protein urmylation"/>
    <property type="evidence" value="ECO:0007669"/>
    <property type="project" value="TreeGrafter"/>
</dbReference>
<evidence type="ECO:0000256" key="5">
    <source>
        <dbReference type="ARBA" id="ARBA00022695"/>
    </source>
</evidence>
<comment type="similarity">
    <text evidence="13">In the N-terminal section; belongs to the HesA/MoeB/ThiF family. UBA4 subfamily.</text>
</comment>
<keyword evidence="5" id="KW-0548">Nucleotidyltransferase</keyword>
<feature type="binding site" evidence="13">
    <location>
        <position position="480"/>
    </location>
    <ligand>
        <name>Zn(2+)</name>
        <dbReference type="ChEBI" id="CHEBI:29105"/>
    </ligand>
</feature>
<evidence type="ECO:0000256" key="3">
    <source>
        <dbReference type="ARBA" id="ARBA00022679"/>
    </source>
</evidence>
<dbReference type="Proteomes" id="UP001202479">
    <property type="component" value="Unassembled WGS sequence"/>
</dbReference>
<sequence>MVATCIQITKAFHFYVKTGETKCFYEELQAETLVVGRIDAYEKDERSNEYFKGRNLQVQITIDETFDNDERVIDQKSSPDGEFTFTSLESGEHKFCLTPVYTDGTSNKVHRIFFDVAQGSSHDYVDSKSTKMVDDLTKRVNALYEQLDKIHWEQEHMREREAAFRDQSESTNTRVVKWSIVQLIVLIGTCVYQLRHLKSFFKIQKLEEENSRLSALVGNALYGKESFKVDEYFTLDEYKRYGRQMIVPQFGSLSAQKKLQRAKVLVVGAGGLGSPLLQYLSAAGVGTIGIIDNDTVDTSNLHRQIIHTTETLGCYKCDSAKSYINRLNPHTDVKCFAERLTHDNAFDIIDQYELILDCTDHPAIRYLISDVCVILGKTVVSGSGLKAEGQFTILNFKNFGPCYRCFYPDPPSPAFVVSCSDGGVIGPAIGIVGVAMAMEAIKVLTDFYTVDNFHPFLASYSAYPSQNMRSFKMRSKQASCISCGNSPTITKECIKEGRLDYATFCGRQIFEQLDASHRVSVQQYATIHNAGNKHILIDVRPKEQFEITSLPGSINIAWEPEFRKLDSIEKYLPPNTNKCDPIYVICRFGNDSQLAAAKLLRMGYEQTKDIIGGLNKWTDDIDQSIPKY</sequence>
<evidence type="ECO:0000256" key="4">
    <source>
        <dbReference type="ARBA" id="ARBA00022694"/>
    </source>
</evidence>
<feature type="domain" description="GOLD" evidence="15">
    <location>
        <begin position="21"/>
        <end position="118"/>
    </location>
</feature>
<dbReference type="InterPro" id="IPR000594">
    <property type="entry name" value="ThiF_NAD_FAD-bd"/>
</dbReference>
<comment type="pathway">
    <text evidence="13">tRNA modification; 5-methoxycarbonylmethyl-2-thiouridine-tRNA biosynthesis.</text>
</comment>
<keyword evidence="17" id="KW-1185">Reference proteome</keyword>
<comment type="subcellular location">
    <subcellularLocation>
        <location evidence="1">Cytoplasm</location>
        <location evidence="1">Cytosol</location>
    </subcellularLocation>
</comment>
<dbReference type="PROSITE" id="PS50206">
    <property type="entry name" value="RHODANESE_3"/>
    <property type="match status" value="1"/>
</dbReference>
<dbReference type="InterPro" id="IPR036873">
    <property type="entry name" value="Rhodanese-like_dom_sf"/>
</dbReference>
<evidence type="ECO:0000313" key="17">
    <source>
        <dbReference type="Proteomes" id="UP001202479"/>
    </source>
</evidence>
<keyword evidence="3 13" id="KW-0808">Transferase</keyword>
<feature type="binding site" evidence="13">
    <location>
        <position position="292"/>
    </location>
    <ligand>
        <name>ATP</name>
        <dbReference type="ChEBI" id="CHEBI:30616"/>
    </ligand>
</feature>
<dbReference type="GO" id="GO:0002143">
    <property type="term" value="P:tRNA wobble position uridine thiolation"/>
    <property type="evidence" value="ECO:0007669"/>
    <property type="project" value="InterPro"/>
</dbReference>
<dbReference type="GO" id="GO:0005829">
    <property type="term" value="C:cytosol"/>
    <property type="evidence" value="ECO:0007669"/>
    <property type="project" value="UniProtKB-SubCell"/>
</dbReference>
<keyword evidence="9 13" id="KW-0862">Zinc</keyword>
<dbReference type="PANTHER" id="PTHR10953">
    <property type="entry name" value="UBIQUITIN-ACTIVATING ENZYME E1"/>
    <property type="match status" value="1"/>
</dbReference>
<evidence type="ECO:0000256" key="8">
    <source>
        <dbReference type="ARBA" id="ARBA00022786"/>
    </source>
</evidence>
<accession>A0AAI9WW82</accession>
<dbReference type="GO" id="GO:0046872">
    <property type="term" value="F:metal ion binding"/>
    <property type="evidence" value="ECO:0007669"/>
    <property type="project" value="UniProtKB-KW"/>
</dbReference>
<dbReference type="InterPro" id="IPR045886">
    <property type="entry name" value="ThiF/MoeB/HesA"/>
</dbReference>
<keyword evidence="2 13" id="KW-0963">Cytoplasm</keyword>
<name>A0AAI9WW82_9ASCO</name>
<evidence type="ECO:0000313" key="16">
    <source>
        <dbReference type="EMBL" id="KAI3402678.2"/>
    </source>
</evidence>
<evidence type="ECO:0000259" key="15">
    <source>
        <dbReference type="PROSITE" id="PS50866"/>
    </source>
</evidence>
<evidence type="ECO:0000256" key="1">
    <source>
        <dbReference type="ARBA" id="ARBA00004514"/>
    </source>
</evidence>
<dbReference type="InterPro" id="IPR035985">
    <property type="entry name" value="Ubiquitin-activating_enz"/>
</dbReference>
<keyword evidence="10 13" id="KW-0067">ATP-binding</keyword>
<dbReference type="Gene3D" id="3.40.250.10">
    <property type="entry name" value="Rhodanese-like domain"/>
    <property type="match status" value="1"/>
</dbReference>
<feature type="binding site" evidence="13">
    <location>
        <position position="271"/>
    </location>
    <ligand>
        <name>ATP</name>
        <dbReference type="ChEBI" id="CHEBI:30616"/>
    </ligand>
</feature>
<dbReference type="AlphaFoldDB" id="A0AAI9WW82"/>
<dbReference type="EMBL" id="JAHUZD010000142">
    <property type="protein sequence ID" value="KAI3402678.2"/>
    <property type="molecule type" value="Genomic_DNA"/>
</dbReference>
<evidence type="ECO:0000256" key="12">
    <source>
        <dbReference type="ARBA" id="ARBA00075323"/>
    </source>
</evidence>
<dbReference type="SUPFAM" id="SSF69572">
    <property type="entry name" value="Activating enzymes of the ubiquitin-like proteins"/>
    <property type="match status" value="1"/>
</dbReference>
<keyword evidence="7 13" id="KW-0547">Nucleotide-binding</keyword>
<evidence type="ECO:0000256" key="7">
    <source>
        <dbReference type="ARBA" id="ARBA00022741"/>
    </source>
</evidence>
<keyword evidence="4 13" id="KW-0819">tRNA processing</keyword>
<comment type="caution">
    <text evidence="16">The sequence shown here is derived from an EMBL/GenBank/DDBJ whole genome shotgun (WGS) entry which is preliminary data.</text>
</comment>
<proteinExistence type="inferred from homology"/>
<dbReference type="GO" id="GO:0042292">
    <property type="term" value="F:URM1 activating enzyme activity"/>
    <property type="evidence" value="ECO:0007669"/>
    <property type="project" value="TreeGrafter"/>
</dbReference>
<feature type="active site" description="Cysteine persulfide intermediate; for sulfurtransferase activity" evidence="13">
    <location>
        <position position="586"/>
    </location>
</feature>
<dbReference type="GO" id="GO:0004792">
    <property type="term" value="F:thiosulfate-cyanide sulfurtransferase activity"/>
    <property type="evidence" value="ECO:0007669"/>
    <property type="project" value="TreeGrafter"/>
</dbReference>
<gene>
    <name evidence="13" type="primary">UBA4</name>
    <name evidence="16" type="ORF">KGF56_004559</name>
</gene>
<dbReference type="HAMAP" id="MF_03049">
    <property type="entry name" value="MOCS3_Uba4"/>
    <property type="match status" value="1"/>
</dbReference>